<evidence type="ECO:0000313" key="3">
    <source>
        <dbReference type="Proteomes" id="UP001530377"/>
    </source>
</evidence>
<proteinExistence type="predicted"/>
<keyword evidence="3" id="KW-1185">Reference proteome</keyword>
<evidence type="ECO:0000313" key="2">
    <source>
        <dbReference type="EMBL" id="KAL3808122.1"/>
    </source>
</evidence>
<dbReference type="Gene3D" id="1.20.5.170">
    <property type="match status" value="1"/>
</dbReference>
<keyword evidence="1" id="KW-0175">Coiled coil</keyword>
<evidence type="ECO:0000256" key="1">
    <source>
        <dbReference type="SAM" id="Coils"/>
    </source>
</evidence>
<feature type="coiled-coil region" evidence="1">
    <location>
        <begin position="226"/>
        <end position="274"/>
    </location>
</feature>
<comment type="caution">
    <text evidence="2">The sequence shown here is derived from an EMBL/GenBank/DDBJ whole genome shotgun (WGS) entry which is preliminary data.</text>
</comment>
<protein>
    <submittedName>
        <fullName evidence="2">Uncharacterized protein</fullName>
    </submittedName>
</protein>
<dbReference type="EMBL" id="JALLPB020000545">
    <property type="protein sequence ID" value="KAL3808122.1"/>
    <property type="molecule type" value="Genomic_DNA"/>
</dbReference>
<dbReference type="AlphaFoldDB" id="A0ABD3R582"/>
<reference evidence="2 3" key="1">
    <citation type="submission" date="2024-10" db="EMBL/GenBank/DDBJ databases">
        <title>Updated reference genomes for cyclostephanoid diatoms.</title>
        <authorList>
            <person name="Roberts W.R."/>
            <person name="Alverson A.J."/>
        </authorList>
    </citation>
    <scope>NUCLEOTIDE SEQUENCE [LARGE SCALE GENOMIC DNA]</scope>
    <source>
        <strain evidence="2 3">AJA228-03</strain>
    </source>
</reference>
<sequence>MNDNLNVQLSKSETDLPKKKEDLHFFSEQGPSCPCHSGGSLEINELRGSLHRRNHLLDVIRKAYHRDVLAVKEFLLDARLKGLIANVEMSVPSIDLRETFRLFAPEGCELRIRPCWTCGGQIEIIHRESGCIVSLKRSIQLLEEREAHLRMELVDVKAKALEDRNRLIDMMQKRKDEREVLIEKIFSLERQVADRNELDAEVRQLKLGKRDFEITIESHVPILLDHKRLTGEIRAVRDNLMQLEATFNDQVDRNKKLENERDSLSHQLSVLGNQNIQLQQIHLEVHDRYQKADDWCSTLTQDLAKSTAETKNLENSLHKVQQAYDDMESELQQRIQHLNSQICNLETKCSDLEAKNRGLYDETKKRSEEAACYSKFIMAVLEHARDKGLIPFVPKDSDAALAKIDELVRGNEIIRQKSSFLFSVLIRCIRSNYENCLVQENLLVNNGSELHSNDRKLKISTEPINDKVRTILNHLECKDTSDAIDWSSILVDETDQRHIIGNLQNRLQMGYFSLDKAFQKIHKAHTTEVHKCQDEHQKQLENRRLRIWDLEKMLQESISSNRNYEDKILIMQNRYGNVEKNIDSVRCSLRKLRREYLSNYDTISMLKDDQGKMTTSVNRLIADLMASKKLIRAQQANLAEKEDGMTNRDMVINELEAILEQITHKYAENELNRIKVTYEVATQAAPVVADASSHADFLPSLPEYQSTGDALIPGRIINVDLENWPSRINLSAVKPGLQYRRAIDKL</sequence>
<feature type="coiled-coil region" evidence="1">
    <location>
        <begin position="303"/>
        <end position="330"/>
    </location>
</feature>
<dbReference type="Proteomes" id="UP001530377">
    <property type="component" value="Unassembled WGS sequence"/>
</dbReference>
<accession>A0ABD3R582</accession>
<feature type="coiled-coil region" evidence="1">
    <location>
        <begin position="132"/>
        <end position="159"/>
    </location>
</feature>
<organism evidence="2 3">
    <name type="scientific">Cyclostephanos tholiformis</name>
    <dbReference type="NCBI Taxonomy" id="382380"/>
    <lineage>
        <taxon>Eukaryota</taxon>
        <taxon>Sar</taxon>
        <taxon>Stramenopiles</taxon>
        <taxon>Ochrophyta</taxon>
        <taxon>Bacillariophyta</taxon>
        <taxon>Coscinodiscophyceae</taxon>
        <taxon>Thalassiosirophycidae</taxon>
        <taxon>Stephanodiscales</taxon>
        <taxon>Stephanodiscaceae</taxon>
        <taxon>Cyclostephanos</taxon>
    </lineage>
</organism>
<name>A0ABD3R582_9STRA</name>
<gene>
    <name evidence="2" type="ORF">ACHAXA_004976</name>
</gene>
<feature type="coiled-coil region" evidence="1">
    <location>
        <begin position="561"/>
        <end position="595"/>
    </location>
</feature>